<keyword evidence="5" id="KW-1185">Reference proteome</keyword>
<protein>
    <submittedName>
        <fullName evidence="6 7">Protein lin-7 homolog C-like isoform X1</fullName>
    </submittedName>
</protein>
<dbReference type="InterPro" id="IPR041489">
    <property type="entry name" value="PDZ_6"/>
</dbReference>
<evidence type="ECO:0000256" key="3">
    <source>
        <dbReference type="ARBA" id="ARBA00023273"/>
    </source>
</evidence>
<dbReference type="PANTHER" id="PTHR23116:SF29">
    <property type="entry name" value="PDZ DOMAIN-CONTAINING PROTEIN 7"/>
    <property type="match status" value="1"/>
</dbReference>
<dbReference type="Gene3D" id="2.30.42.10">
    <property type="match status" value="2"/>
</dbReference>
<sequence length="323" mass="35975">MSLQQLLDANWTLGPSSGQALLVQSSDDINMLKARKDFNHLVYTTSRRHRYEMTRSLPSVLTSSTDQGIRFDGRKAIVFLRRHSEGHLGVGIQGGQEFNSPVVVSVPGEQGQSRGLRIGDKILNVNGYDFRNITHAEAVMVIQSAWNVLMLVEHQDNSIHKQARSELSLRRPVGQHQELDLFIYPSKNGKLGCGVTRDTKGNLKIVTLDQDSPASRAGLHIDDCLVQIEGIPVSTLSDQQVFALIQNVKRIGIKVNRQSSHHLDQLENKVGKLSISNESPQSLLQFWSSTPRNYTSNCETKEQGMKAHGHSRTCSKSLFNNLS</sequence>
<name>A0A9W3A715_BIOGL</name>
<keyword evidence="2" id="KW-0677">Repeat</keyword>
<accession>A0A9W3A715</accession>
<dbReference type="GeneID" id="106072344"/>
<dbReference type="AlphaFoldDB" id="A0A9W3A715"/>
<dbReference type="InterPro" id="IPR001478">
    <property type="entry name" value="PDZ"/>
</dbReference>
<dbReference type="PROSITE" id="PS50106">
    <property type="entry name" value="PDZ"/>
    <property type="match status" value="2"/>
</dbReference>
<evidence type="ECO:0000256" key="1">
    <source>
        <dbReference type="ARBA" id="ARBA00004316"/>
    </source>
</evidence>
<gene>
    <name evidence="6 7" type="primary">LOC106072344</name>
</gene>
<dbReference type="GO" id="GO:0042995">
    <property type="term" value="C:cell projection"/>
    <property type="evidence" value="ECO:0007669"/>
    <property type="project" value="UniProtKB-SubCell"/>
</dbReference>
<dbReference type="RefSeq" id="XP_055882958.1">
    <property type="nucleotide sequence ID" value="XM_056026983.1"/>
</dbReference>
<dbReference type="RefSeq" id="XP_055882959.1">
    <property type="nucleotide sequence ID" value="XM_056026984.1"/>
</dbReference>
<dbReference type="SUPFAM" id="SSF50156">
    <property type="entry name" value="PDZ domain-like"/>
    <property type="match status" value="2"/>
</dbReference>
<comment type="subcellular location">
    <subcellularLocation>
        <location evidence="1">Cell projection</location>
    </subcellularLocation>
</comment>
<dbReference type="SMART" id="SM00228">
    <property type="entry name" value="PDZ"/>
    <property type="match status" value="2"/>
</dbReference>
<dbReference type="InterPro" id="IPR036034">
    <property type="entry name" value="PDZ_sf"/>
</dbReference>
<evidence type="ECO:0000313" key="6">
    <source>
        <dbReference type="RefSeq" id="XP_055882958.1"/>
    </source>
</evidence>
<dbReference type="PANTHER" id="PTHR23116">
    <property type="entry name" value="PDZ DOMAIN CONTAINING WHIRLIN AND HARMONIN-RELATED"/>
    <property type="match status" value="1"/>
</dbReference>
<feature type="domain" description="PDZ" evidence="4">
    <location>
        <begin position="180"/>
        <end position="247"/>
    </location>
</feature>
<dbReference type="Pfam" id="PF00595">
    <property type="entry name" value="PDZ"/>
    <property type="match status" value="1"/>
</dbReference>
<evidence type="ECO:0000256" key="2">
    <source>
        <dbReference type="ARBA" id="ARBA00022737"/>
    </source>
</evidence>
<dbReference type="Proteomes" id="UP001165740">
    <property type="component" value="Chromosome 4"/>
</dbReference>
<keyword evidence="3" id="KW-0966">Cell projection</keyword>
<dbReference type="GO" id="GO:0005886">
    <property type="term" value="C:plasma membrane"/>
    <property type="evidence" value="ECO:0007669"/>
    <property type="project" value="TreeGrafter"/>
</dbReference>
<evidence type="ECO:0000259" key="4">
    <source>
        <dbReference type="PROSITE" id="PS50106"/>
    </source>
</evidence>
<evidence type="ECO:0000313" key="7">
    <source>
        <dbReference type="RefSeq" id="XP_055882959.1"/>
    </source>
</evidence>
<proteinExistence type="predicted"/>
<feature type="domain" description="PDZ" evidence="4">
    <location>
        <begin position="77"/>
        <end position="157"/>
    </location>
</feature>
<dbReference type="OrthoDB" id="10029564at2759"/>
<evidence type="ECO:0000313" key="5">
    <source>
        <dbReference type="Proteomes" id="UP001165740"/>
    </source>
</evidence>
<organism evidence="5 6">
    <name type="scientific">Biomphalaria glabrata</name>
    <name type="common">Bloodfluke planorb</name>
    <name type="synonym">Freshwater snail</name>
    <dbReference type="NCBI Taxonomy" id="6526"/>
    <lineage>
        <taxon>Eukaryota</taxon>
        <taxon>Metazoa</taxon>
        <taxon>Spiralia</taxon>
        <taxon>Lophotrochozoa</taxon>
        <taxon>Mollusca</taxon>
        <taxon>Gastropoda</taxon>
        <taxon>Heterobranchia</taxon>
        <taxon>Euthyneura</taxon>
        <taxon>Panpulmonata</taxon>
        <taxon>Hygrophila</taxon>
        <taxon>Lymnaeoidea</taxon>
        <taxon>Planorbidae</taxon>
        <taxon>Biomphalaria</taxon>
    </lineage>
</organism>
<reference evidence="6 7" key="1">
    <citation type="submission" date="2025-04" db="UniProtKB">
        <authorList>
            <consortium name="RefSeq"/>
        </authorList>
    </citation>
    <scope>IDENTIFICATION</scope>
</reference>
<dbReference type="InterPro" id="IPR051844">
    <property type="entry name" value="USH2_Complex_Protein"/>
</dbReference>
<dbReference type="Pfam" id="PF17820">
    <property type="entry name" value="PDZ_6"/>
    <property type="match status" value="1"/>
</dbReference>